<accession>A0AAV1HRL9</accession>
<dbReference type="GO" id="GO:0008525">
    <property type="term" value="F:phosphatidylcholine transporter activity"/>
    <property type="evidence" value="ECO:0007669"/>
    <property type="project" value="TreeGrafter"/>
</dbReference>
<dbReference type="AlphaFoldDB" id="A0AAV1HRL9"/>
<feature type="region of interest" description="Disordered" evidence="1">
    <location>
        <begin position="759"/>
        <end position="828"/>
    </location>
</feature>
<dbReference type="GO" id="GO:0031210">
    <property type="term" value="F:phosphatidylcholine binding"/>
    <property type="evidence" value="ECO:0007669"/>
    <property type="project" value="TreeGrafter"/>
</dbReference>
<dbReference type="SMART" id="SM00775">
    <property type="entry name" value="LNS2"/>
    <property type="match status" value="1"/>
</dbReference>
<dbReference type="InterPro" id="IPR001666">
    <property type="entry name" value="PI_transfer"/>
</dbReference>
<feature type="compositionally biased region" description="Basic and acidic residues" evidence="1">
    <location>
        <begin position="294"/>
        <end position="304"/>
    </location>
</feature>
<dbReference type="InterPro" id="IPR031315">
    <property type="entry name" value="LNS2/PITP"/>
</dbReference>
<dbReference type="PANTHER" id="PTHR10658">
    <property type="entry name" value="PHOSPHATIDYLINOSITOL TRANSFER PROTEIN"/>
    <property type="match status" value="1"/>
</dbReference>
<dbReference type="EMBL" id="CAUYUE010000001">
    <property type="protein sequence ID" value="CAK0735032.1"/>
    <property type="molecule type" value="Genomic_DNA"/>
</dbReference>
<evidence type="ECO:0000313" key="3">
    <source>
        <dbReference type="EMBL" id="CAK0735032.1"/>
    </source>
</evidence>
<dbReference type="Gene3D" id="3.40.50.1000">
    <property type="entry name" value="HAD superfamily/HAD-like"/>
    <property type="match status" value="1"/>
</dbReference>
<gene>
    <name evidence="3" type="ORF">CVIRNUC_000518</name>
</gene>
<reference evidence="3 4" key="1">
    <citation type="submission" date="2023-10" db="EMBL/GenBank/DDBJ databases">
        <authorList>
            <person name="Maclean D."/>
            <person name="Macfadyen A."/>
        </authorList>
    </citation>
    <scope>NUCLEOTIDE SEQUENCE [LARGE SCALE GENOMIC DNA]</scope>
</reference>
<protein>
    <recommendedName>
        <fullName evidence="2">LNS2/PITP domain-containing protein</fullName>
    </recommendedName>
</protein>
<dbReference type="PANTHER" id="PTHR10658:SF11">
    <property type="entry name" value="VIBRATOR, ISOFORM B"/>
    <property type="match status" value="1"/>
</dbReference>
<dbReference type="Proteomes" id="UP001314263">
    <property type="component" value="Unassembled WGS sequence"/>
</dbReference>
<evidence type="ECO:0000259" key="2">
    <source>
        <dbReference type="SMART" id="SM00775"/>
    </source>
</evidence>
<proteinExistence type="predicted"/>
<comment type="caution">
    <text evidence="3">The sequence shown here is derived from an EMBL/GenBank/DDBJ whole genome shotgun (WGS) entry which is preliminary data.</text>
</comment>
<evidence type="ECO:0000256" key="1">
    <source>
        <dbReference type="SAM" id="MobiDB-lite"/>
    </source>
</evidence>
<name>A0AAV1HRL9_9CHLO</name>
<feature type="region of interest" description="Disordered" evidence="1">
    <location>
        <begin position="715"/>
        <end position="734"/>
    </location>
</feature>
<feature type="compositionally biased region" description="Polar residues" evidence="1">
    <location>
        <begin position="320"/>
        <end position="335"/>
    </location>
</feature>
<dbReference type="GO" id="GO:0005737">
    <property type="term" value="C:cytoplasm"/>
    <property type="evidence" value="ECO:0007669"/>
    <property type="project" value="TreeGrafter"/>
</dbReference>
<keyword evidence="4" id="KW-1185">Reference proteome</keyword>
<feature type="compositionally biased region" description="Basic and acidic residues" evidence="1">
    <location>
        <begin position="720"/>
        <end position="729"/>
    </location>
</feature>
<feature type="compositionally biased region" description="Acidic residues" evidence="1">
    <location>
        <begin position="764"/>
        <end position="783"/>
    </location>
</feature>
<dbReference type="SUPFAM" id="SSF56784">
    <property type="entry name" value="HAD-like"/>
    <property type="match status" value="1"/>
</dbReference>
<dbReference type="InterPro" id="IPR023214">
    <property type="entry name" value="HAD_sf"/>
</dbReference>
<dbReference type="Pfam" id="PF24694">
    <property type="entry name" value="LNS2_PITM1-3"/>
    <property type="match status" value="1"/>
</dbReference>
<sequence>MGICVSTPNVKFSEKALETKNEQRLSDSGQRGGSLDKAIAPVRVFRDEEEMGIALRPTKSGAIIFDVAKHTLDEAAEAAEELQASLQDEGAGTKELENLRLLESMGLEVRYSSSTPFIGKLSLKFLELTNTKHAQHTYVKVRCEGDRSSPVYATAEKDGEEDAAVFTGSPQAIFIVLHSNAHVMMKVRDRQEGGFFGSVTVGVTDIEQGSHVRSFELRDPKDANRIMATLKVEVTYEYLRGTKDDGSYLGPSRVLINKRRMREGAGPFGAFNFISQVNHWLLSHDNIWNPMPAPDKEQKRSKEIDSDDDEYWPGHHVERTTSSMLQTRRGNSYGQSKGAKYRRALHSAKHSDVNKATDTMAESSLLEALAPEDGDGWDVQRLKGELQALLLAMHDRMQSMETVQEQQNAAIQDLMKGLAASTGQSDDTVEEPFISGTFEYGGRAAAQRKVYLFANKAQDQGSLTDATVQFLGVFKTDKKGKLEGVPVPPRIAQQPGHYSVVGLLPEDHTFSKGMLFLLEPGTKCVIFDVDGTLTVGDIQVVTVAALDGLAVGTSIAENLSHKYDLKARPHALHVVRAWAAKGYQPIYLSGRQGSYFNLTLEWLVKHAYPPGPIHLTRTHLPTLPLYYSVGNFKVAYMEMLKAKGLELYAAYGNTTTDIRAYAAAGIPKENTFVVGPHGGKMDSVKVDSFTEHLSDVFKHPDSDVPIPYTELLITATPGYKPRDPGERSARRSGLLGRLSRASVATAASDAVEDVDATLQVSDKDDVEEDEGADDEDADSDEEALSAATGAAARVAAGNAGEDGQKLNQAMRQAHNGKEAATAVFNSGP</sequence>
<feature type="compositionally biased region" description="Low complexity" evidence="1">
    <location>
        <begin position="784"/>
        <end position="801"/>
    </location>
</feature>
<feature type="region of interest" description="Disordered" evidence="1">
    <location>
        <begin position="292"/>
        <end position="337"/>
    </location>
</feature>
<dbReference type="GO" id="GO:0008526">
    <property type="term" value="F:phosphatidylinositol transfer activity"/>
    <property type="evidence" value="ECO:0007669"/>
    <property type="project" value="TreeGrafter"/>
</dbReference>
<dbReference type="GO" id="GO:0035091">
    <property type="term" value="F:phosphatidylinositol binding"/>
    <property type="evidence" value="ECO:0007669"/>
    <property type="project" value="TreeGrafter"/>
</dbReference>
<dbReference type="InterPro" id="IPR036412">
    <property type="entry name" value="HAD-like_sf"/>
</dbReference>
<organism evidence="3 4">
    <name type="scientific">Coccomyxa viridis</name>
    <dbReference type="NCBI Taxonomy" id="1274662"/>
    <lineage>
        <taxon>Eukaryota</taxon>
        <taxon>Viridiplantae</taxon>
        <taxon>Chlorophyta</taxon>
        <taxon>core chlorophytes</taxon>
        <taxon>Trebouxiophyceae</taxon>
        <taxon>Trebouxiophyceae incertae sedis</taxon>
        <taxon>Coccomyxaceae</taxon>
        <taxon>Coccomyxa</taxon>
    </lineage>
</organism>
<feature type="domain" description="LNS2/PITP" evidence="2">
    <location>
        <begin position="525"/>
        <end position="683"/>
    </location>
</feature>
<evidence type="ECO:0000313" key="4">
    <source>
        <dbReference type="Proteomes" id="UP001314263"/>
    </source>
</evidence>